<dbReference type="EMBL" id="UINC01184250">
    <property type="protein sequence ID" value="SVD95377.1"/>
    <property type="molecule type" value="Genomic_DNA"/>
</dbReference>
<feature type="non-terminal residue" evidence="2">
    <location>
        <position position="181"/>
    </location>
</feature>
<evidence type="ECO:0000256" key="1">
    <source>
        <dbReference type="ARBA" id="ARBA00022729"/>
    </source>
</evidence>
<protein>
    <recommendedName>
        <fullName evidence="3">VacJ family lipoprotein</fullName>
    </recommendedName>
</protein>
<keyword evidence="1" id="KW-0732">Signal</keyword>
<dbReference type="PANTHER" id="PTHR30035:SF3">
    <property type="entry name" value="INTERMEMBRANE PHOSPHOLIPID TRANSPORT SYSTEM LIPOPROTEIN MLAA"/>
    <property type="match status" value="1"/>
</dbReference>
<reference evidence="2" key="1">
    <citation type="submission" date="2018-05" db="EMBL/GenBank/DDBJ databases">
        <authorList>
            <person name="Lanie J.A."/>
            <person name="Ng W.-L."/>
            <person name="Kazmierczak K.M."/>
            <person name="Andrzejewski T.M."/>
            <person name="Davidsen T.M."/>
            <person name="Wayne K.J."/>
            <person name="Tettelin H."/>
            <person name="Glass J.I."/>
            <person name="Rusch D."/>
            <person name="Podicherti R."/>
            <person name="Tsui H.-C.T."/>
            <person name="Winkler M.E."/>
        </authorList>
    </citation>
    <scope>NUCLEOTIDE SEQUENCE</scope>
</reference>
<evidence type="ECO:0008006" key="3">
    <source>
        <dbReference type="Google" id="ProtNLM"/>
    </source>
</evidence>
<sequence length="181" mass="19952">VVRPGLLAVLCLALGCAGTQGPGRERSVDPWEKFNRPMFAFNDGLDQWVVAPVAKGWDFVAPEGVQLSIKNVFDNVWMPAVFVNHLLQGRFKEAFAEDLPRFLINATVGWGGLFDVASTEDIHKNYTDFGVTLGRWWVPTGPYLVIPILGSSSVRNAFGKAVDAYSTPYFMFAPVWSAIIA</sequence>
<dbReference type="GO" id="GO:0016020">
    <property type="term" value="C:membrane"/>
    <property type="evidence" value="ECO:0007669"/>
    <property type="project" value="InterPro"/>
</dbReference>
<proteinExistence type="predicted"/>
<dbReference type="Pfam" id="PF04333">
    <property type="entry name" value="MlaA"/>
    <property type="match status" value="1"/>
</dbReference>
<gene>
    <name evidence="2" type="ORF">METZ01_LOCUS448231</name>
</gene>
<dbReference type="PANTHER" id="PTHR30035">
    <property type="entry name" value="LIPOPROTEIN VACJ-RELATED"/>
    <property type="match status" value="1"/>
</dbReference>
<dbReference type="AlphaFoldDB" id="A0A382ZIK2"/>
<organism evidence="2">
    <name type="scientific">marine metagenome</name>
    <dbReference type="NCBI Taxonomy" id="408172"/>
    <lineage>
        <taxon>unclassified sequences</taxon>
        <taxon>metagenomes</taxon>
        <taxon>ecological metagenomes</taxon>
    </lineage>
</organism>
<dbReference type="GO" id="GO:0120010">
    <property type="term" value="P:intermembrane phospholipid transfer"/>
    <property type="evidence" value="ECO:0007669"/>
    <property type="project" value="TreeGrafter"/>
</dbReference>
<name>A0A382ZIK2_9ZZZZ</name>
<feature type="non-terminal residue" evidence="2">
    <location>
        <position position="1"/>
    </location>
</feature>
<dbReference type="InterPro" id="IPR007428">
    <property type="entry name" value="MlaA"/>
</dbReference>
<accession>A0A382ZIK2</accession>
<dbReference type="PRINTS" id="PR01805">
    <property type="entry name" value="VACJLIPOPROT"/>
</dbReference>
<evidence type="ECO:0000313" key="2">
    <source>
        <dbReference type="EMBL" id="SVD95377.1"/>
    </source>
</evidence>